<dbReference type="KEGG" id="psh:Psest_2208"/>
<sequence length="119" mass="13178">MAASNVTQVQRNACVHAFGSFGQNQVQAEKISCWKDGSFSADPFVFLGRRIRVGEQLQACYDDERGLVEESYVYEAKVVAVHIGSAADGIESSLLLRPNDVNHENYVDISRLTVLEVLE</sequence>
<name>L0GLT2_STUST</name>
<evidence type="ECO:0000313" key="1">
    <source>
        <dbReference type="EMBL" id="AGA86742.1"/>
    </source>
</evidence>
<gene>
    <name evidence="1" type="ORF">Psest_2208</name>
    <name evidence="2" type="ORF">Psest_2211</name>
</gene>
<accession>L0GLT2</accession>
<dbReference type="EMBL" id="CP003071">
    <property type="protein sequence ID" value="AGA86742.1"/>
    <property type="molecule type" value="Genomic_DNA"/>
</dbReference>
<dbReference type="STRING" id="644801.Psest_2208"/>
<reference evidence="1 3" key="1">
    <citation type="submission" date="2011-10" db="EMBL/GenBank/DDBJ databases">
        <title>Complete sequence of chromosome of Pseudomonas stutzeri RCH2.</title>
        <authorList>
            <consortium name="US DOE Joint Genome Institute"/>
            <person name="Lucas S."/>
            <person name="Han J."/>
            <person name="Lapidus A."/>
            <person name="Cheng J.-F."/>
            <person name="Goodwin L."/>
            <person name="Pitluck S."/>
            <person name="Peters L."/>
            <person name="Ovchinnikova G."/>
            <person name="Zeytun A."/>
            <person name="Lu M."/>
            <person name="Detter J.C."/>
            <person name="Han C."/>
            <person name="Tapia R."/>
            <person name="Land M."/>
            <person name="Hauser L."/>
            <person name="Kyrpides N."/>
            <person name="Ivanova N."/>
            <person name="Pagani I."/>
            <person name="Chakraborty R."/>
            <person name="Arkin A."/>
            <person name="Dehal P."/>
            <person name="Wall J."/>
            <person name="Hazen T."/>
            <person name="Woyke T."/>
        </authorList>
    </citation>
    <scope>NUCLEOTIDE SEQUENCE [LARGE SCALE GENOMIC DNA]</scope>
    <source>
        <strain evidence="1 3">RCH2</strain>
    </source>
</reference>
<dbReference type="EMBL" id="CP003071">
    <property type="protein sequence ID" value="AGA86745.1"/>
    <property type="molecule type" value="Genomic_DNA"/>
</dbReference>
<evidence type="ECO:0000313" key="3">
    <source>
        <dbReference type="Proteomes" id="UP000010820"/>
    </source>
</evidence>
<dbReference type="KEGG" id="psh:Psest_2211"/>
<dbReference type="RefSeq" id="WP_015277015.1">
    <property type="nucleotide sequence ID" value="NC_019936.1"/>
</dbReference>
<evidence type="ECO:0000313" key="2">
    <source>
        <dbReference type="EMBL" id="AGA86745.1"/>
    </source>
</evidence>
<organism evidence="1 3">
    <name type="scientific">Stutzerimonas stutzeri RCH2</name>
    <dbReference type="NCBI Taxonomy" id="644801"/>
    <lineage>
        <taxon>Bacteria</taxon>
        <taxon>Pseudomonadati</taxon>
        <taxon>Pseudomonadota</taxon>
        <taxon>Gammaproteobacteria</taxon>
        <taxon>Pseudomonadales</taxon>
        <taxon>Pseudomonadaceae</taxon>
        <taxon>Stutzerimonas</taxon>
    </lineage>
</organism>
<protein>
    <submittedName>
        <fullName evidence="1">Uncharacterized protein</fullName>
    </submittedName>
</protein>
<dbReference type="AlphaFoldDB" id="L0GLT2"/>
<dbReference type="Proteomes" id="UP000010820">
    <property type="component" value="Chromosome"/>
</dbReference>
<proteinExistence type="predicted"/>
<dbReference type="HOGENOM" id="CLU_166844_0_0_6"/>